<comment type="similarity">
    <text evidence="1">Belongs to the CapA family.</text>
</comment>
<dbReference type="CDD" id="cd07381">
    <property type="entry name" value="MPP_CapA"/>
    <property type="match status" value="1"/>
</dbReference>
<dbReference type="RefSeq" id="WP_084274007.1">
    <property type="nucleotide sequence ID" value="NZ_CAJTAP010000015.1"/>
</dbReference>
<dbReference type="Gene3D" id="3.60.21.10">
    <property type="match status" value="1"/>
</dbReference>
<dbReference type="EMBL" id="CP015402">
    <property type="protein sequence ID" value="ANU63303.2"/>
    <property type="molecule type" value="Genomic_DNA"/>
</dbReference>
<dbReference type="SUPFAM" id="SSF56300">
    <property type="entry name" value="Metallo-dependent phosphatases"/>
    <property type="match status" value="1"/>
</dbReference>
<dbReference type="AlphaFoldDB" id="A0A1B1S927"/>
<name>A0A1B1S927_9BACT</name>
<accession>A0A1B1S927</accession>
<reference evidence="5" key="1">
    <citation type="submission" date="2016-04" db="EMBL/GenBank/DDBJ databases">
        <title>Complete Genome Sequences of Twelve Strains of a Stable Defined Moderately Diverse Mouse Microbiota 2 (sDMDMm2).</title>
        <authorList>
            <person name="Uchimura Y."/>
            <person name="Wyss M."/>
            <person name="Brugiroux S."/>
            <person name="Limenitakis J.P."/>
            <person name="Stecher B."/>
            <person name="McCoy K.D."/>
            <person name="Macpherson A.J."/>
        </authorList>
    </citation>
    <scope>NUCLEOTIDE SEQUENCE [LARGE SCALE GENOMIC DNA]</scope>
    <source>
        <strain evidence="5">YL27</strain>
    </source>
</reference>
<feature type="domain" description="Capsule synthesis protein CapA" evidence="3">
    <location>
        <begin position="25"/>
        <end position="270"/>
    </location>
</feature>
<dbReference type="InterPro" id="IPR019079">
    <property type="entry name" value="Capsule_synth_CapA"/>
</dbReference>
<dbReference type="KEGG" id="pary:A4V02_05900"/>
<evidence type="ECO:0000256" key="1">
    <source>
        <dbReference type="ARBA" id="ARBA00005662"/>
    </source>
</evidence>
<evidence type="ECO:0000259" key="3">
    <source>
        <dbReference type="SMART" id="SM00854"/>
    </source>
</evidence>
<gene>
    <name evidence="4" type="ORF">A4V02_05900</name>
</gene>
<dbReference type="OrthoDB" id="9810906at2"/>
<dbReference type="Pfam" id="PF09587">
    <property type="entry name" value="PGA_cap"/>
    <property type="match status" value="1"/>
</dbReference>
<protein>
    <recommendedName>
        <fullName evidence="3">Capsule synthesis protein CapA domain-containing protein</fullName>
    </recommendedName>
</protein>
<keyword evidence="2" id="KW-0732">Signal</keyword>
<dbReference type="InterPro" id="IPR052169">
    <property type="entry name" value="CW_Biosynth-Accessory"/>
</dbReference>
<dbReference type="InterPro" id="IPR029052">
    <property type="entry name" value="Metallo-depent_PP-like"/>
</dbReference>
<dbReference type="STRING" id="1796646.A4V02_05900"/>
<evidence type="ECO:0000256" key="2">
    <source>
        <dbReference type="SAM" id="SignalP"/>
    </source>
</evidence>
<dbReference type="Proteomes" id="UP000186351">
    <property type="component" value="Chromosome"/>
</dbReference>
<keyword evidence="5" id="KW-1185">Reference proteome</keyword>
<evidence type="ECO:0000313" key="5">
    <source>
        <dbReference type="Proteomes" id="UP000186351"/>
    </source>
</evidence>
<dbReference type="GeneID" id="65536385"/>
<dbReference type="SMART" id="SM00854">
    <property type="entry name" value="PGA_cap"/>
    <property type="match status" value="1"/>
</dbReference>
<accession>A0A1Z2XJJ4</accession>
<feature type="chain" id="PRO_5012498060" description="Capsule synthesis protein CapA domain-containing protein" evidence="2">
    <location>
        <begin position="22"/>
        <end position="393"/>
    </location>
</feature>
<organism evidence="4 5">
    <name type="scientific">Muribaculum intestinale</name>
    <dbReference type="NCBI Taxonomy" id="1796646"/>
    <lineage>
        <taxon>Bacteria</taxon>
        <taxon>Pseudomonadati</taxon>
        <taxon>Bacteroidota</taxon>
        <taxon>Bacteroidia</taxon>
        <taxon>Bacteroidales</taxon>
        <taxon>Muribaculaceae</taxon>
        <taxon>Muribaculum</taxon>
    </lineage>
</organism>
<feature type="signal peptide" evidence="2">
    <location>
        <begin position="1"/>
        <end position="21"/>
    </location>
</feature>
<dbReference type="PANTHER" id="PTHR33393">
    <property type="entry name" value="POLYGLUTAMINE SYNTHESIS ACCESSORY PROTEIN RV0574C-RELATED"/>
    <property type="match status" value="1"/>
</dbReference>
<evidence type="ECO:0000313" key="4">
    <source>
        <dbReference type="EMBL" id="ANU63303.2"/>
    </source>
</evidence>
<proteinExistence type="inferred from homology"/>
<dbReference type="PANTHER" id="PTHR33393:SF12">
    <property type="entry name" value="CAPSULE BIOSYNTHESIS PROTEIN CAPA"/>
    <property type="match status" value="1"/>
</dbReference>
<sequence>MTILSCLLLSLASMLSWGEQASSVDLVFAGDAMQHQAQIDAARRADGTYDYSQCFSEISPYIKGADYAVVNLETPLGGAPYTGYPCFSAPDEYLDALSSAGFDMMLTANNHTLDRRDRGLVRTLDRLDASPVDHLGTYRNAAERDSVLPLLRDIAGFRIAFLNYTYGTNGITLRTDAVVDYIDRSRISSDIRLARMKGAEVVVVCMHWGEEYRLQPNATQHSLADFLVDNGADVVIGGHPHVIQPMEMRTDSLGRRALVVYSLGNFISNMRTRDTRGGAVAHVRLTRDLLGRAVVDTADYRLFFTVPPTPAVPNFRLIPVEVVSDPSRTDIPVQWRNACSDFTRSVESVFRRYNKDVQRDSSSLRPRIFPLPAINLSDHTIPLRAFGEFADDK</sequence>